<dbReference type="GO" id="GO:0048476">
    <property type="term" value="C:Holliday junction resolvase complex"/>
    <property type="evidence" value="ECO:0007669"/>
    <property type="project" value="UniProtKB-UniRule"/>
</dbReference>
<gene>
    <name evidence="15" type="ORF">KIN20_037091</name>
</gene>
<keyword evidence="10 13" id="KW-0233">DNA recombination</keyword>
<evidence type="ECO:0000256" key="8">
    <source>
        <dbReference type="ARBA" id="ARBA00022801"/>
    </source>
</evidence>
<evidence type="ECO:0000256" key="5">
    <source>
        <dbReference type="ARBA" id="ARBA00022723"/>
    </source>
</evidence>
<feature type="domain" description="ERCC4" evidence="14">
    <location>
        <begin position="202"/>
        <end position="298"/>
    </location>
</feature>
<keyword evidence="4 13" id="KW-0540">Nuclease</keyword>
<dbReference type="GO" id="GO:0008821">
    <property type="term" value="F:crossover junction DNA endonuclease activity"/>
    <property type="evidence" value="ECO:0007669"/>
    <property type="project" value="UniProtKB-UniRule"/>
</dbReference>
<comment type="function">
    <text evidence="13">Interacts with EME1 to form a DNA structure-specific endonuclease with substrate preference for branched DNA structures with a 5'-end at the branch nick. Typical substrates include 3'-flap structures, D-loops, replication forks and nicked Holliday junctions. May be required in mitosis for the processing of stalled or collapsed replication fork intermediates. May be required in meiosis for the repair of meiosis-specific double strand breaks subsequent to single-end invasion (SEI).</text>
</comment>
<dbReference type="InterPro" id="IPR027421">
    <property type="entry name" value="DNA_pol_lamdba_lyase_dom_sf"/>
</dbReference>
<reference evidence="15" key="1">
    <citation type="submission" date="2021-06" db="EMBL/GenBank/DDBJ databases">
        <title>Parelaphostrongylus tenuis whole genome reference sequence.</title>
        <authorList>
            <person name="Garwood T.J."/>
            <person name="Larsen P.A."/>
            <person name="Fountain-Jones N.M."/>
            <person name="Garbe J.R."/>
            <person name="Macchietto M.G."/>
            <person name="Kania S.A."/>
            <person name="Gerhold R.W."/>
            <person name="Richards J.E."/>
            <person name="Wolf T.M."/>
        </authorList>
    </citation>
    <scope>NUCLEOTIDE SEQUENCE</scope>
    <source>
        <strain evidence="15">MNPRO001-30</strain>
        <tissue evidence="15">Meninges</tissue>
    </source>
</reference>
<dbReference type="GO" id="GO:0046872">
    <property type="term" value="F:metal ion binding"/>
    <property type="evidence" value="ECO:0007669"/>
    <property type="project" value="UniProtKB-UniRule"/>
</dbReference>
<dbReference type="Gene3D" id="3.40.50.10130">
    <property type="match status" value="1"/>
</dbReference>
<dbReference type="GO" id="GO:0003677">
    <property type="term" value="F:DNA binding"/>
    <property type="evidence" value="ECO:0007669"/>
    <property type="project" value="UniProtKB-UniRule"/>
</dbReference>
<evidence type="ECO:0000256" key="11">
    <source>
        <dbReference type="ARBA" id="ARBA00023204"/>
    </source>
</evidence>
<dbReference type="Proteomes" id="UP001196413">
    <property type="component" value="Unassembled WGS sequence"/>
</dbReference>
<dbReference type="SUPFAM" id="SSF52980">
    <property type="entry name" value="Restriction endonuclease-like"/>
    <property type="match status" value="1"/>
</dbReference>
<evidence type="ECO:0000256" key="4">
    <source>
        <dbReference type="ARBA" id="ARBA00022722"/>
    </source>
</evidence>
<evidence type="ECO:0000256" key="6">
    <source>
        <dbReference type="ARBA" id="ARBA00022759"/>
    </source>
</evidence>
<dbReference type="AlphaFoldDB" id="A0AAD5WL19"/>
<dbReference type="GO" id="GO:0000727">
    <property type="term" value="P:double-strand break repair via break-induced replication"/>
    <property type="evidence" value="ECO:0007669"/>
    <property type="project" value="UniProtKB-UniRule"/>
</dbReference>
<evidence type="ECO:0000256" key="12">
    <source>
        <dbReference type="ARBA" id="ARBA00023242"/>
    </source>
</evidence>
<evidence type="ECO:0000256" key="7">
    <source>
        <dbReference type="ARBA" id="ARBA00022763"/>
    </source>
</evidence>
<dbReference type="Gene3D" id="1.10.150.110">
    <property type="entry name" value="DNA polymerase beta, N-terminal domain-like"/>
    <property type="match status" value="1"/>
</dbReference>
<evidence type="ECO:0000256" key="1">
    <source>
        <dbReference type="ARBA" id="ARBA00001946"/>
    </source>
</evidence>
<dbReference type="EMBL" id="JAHQIW010007458">
    <property type="protein sequence ID" value="KAJ1374407.1"/>
    <property type="molecule type" value="Genomic_DNA"/>
</dbReference>
<keyword evidence="8 13" id="KW-0378">Hydrolase</keyword>
<keyword evidence="9 13" id="KW-0460">Magnesium</keyword>
<evidence type="ECO:0000256" key="10">
    <source>
        <dbReference type="ARBA" id="ARBA00023172"/>
    </source>
</evidence>
<dbReference type="InterPro" id="IPR006166">
    <property type="entry name" value="ERCC4_domain"/>
</dbReference>
<dbReference type="InterPro" id="IPR011335">
    <property type="entry name" value="Restrct_endonuc-II-like"/>
</dbReference>
<dbReference type="GO" id="GO:0006308">
    <property type="term" value="P:DNA catabolic process"/>
    <property type="evidence" value="ECO:0007669"/>
    <property type="project" value="UniProtKB-UniRule"/>
</dbReference>
<keyword evidence="12 13" id="KW-0539">Nucleus</keyword>
<comment type="subunit">
    <text evidence="13">Interacts with EME1.</text>
</comment>
<keyword evidence="7 13" id="KW-0227">DNA damage</keyword>
<dbReference type="GO" id="GO:0005634">
    <property type="term" value="C:nucleus"/>
    <property type="evidence" value="ECO:0007669"/>
    <property type="project" value="UniProtKB-SubCell"/>
</dbReference>
<dbReference type="Gene3D" id="1.10.150.670">
    <property type="entry name" value="Crossover junction endonuclease EME1, DNA-binding domain"/>
    <property type="match status" value="1"/>
</dbReference>
<dbReference type="InterPro" id="IPR047416">
    <property type="entry name" value="XPF_nuclease_Mus81"/>
</dbReference>
<evidence type="ECO:0000256" key="9">
    <source>
        <dbReference type="ARBA" id="ARBA00022842"/>
    </source>
</evidence>
<dbReference type="GO" id="GO:0031573">
    <property type="term" value="P:mitotic intra-S DNA damage checkpoint signaling"/>
    <property type="evidence" value="ECO:0007669"/>
    <property type="project" value="TreeGrafter"/>
</dbReference>
<proteinExistence type="inferred from homology"/>
<dbReference type="CDD" id="cd20074">
    <property type="entry name" value="XPF_nuclease_Mus81"/>
    <property type="match status" value="1"/>
</dbReference>
<evidence type="ECO:0000256" key="3">
    <source>
        <dbReference type="ARBA" id="ARBA00010015"/>
    </source>
</evidence>
<dbReference type="Pfam" id="PF02732">
    <property type="entry name" value="ERCC4"/>
    <property type="match status" value="1"/>
</dbReference>
<dbReference type="InterPro" id="IPR033309">
    <property type="entry name" value="Mus81"/>
</dbReference>
<evidence type="ECO:0000256" key="13">
    <source>
        <dbReference type="RuleBase" id="RU369042"/>
    </source>
</evidence>
<dbReference type="GO" id="GO:0000712">
    <property type="term" value="P:resolution of meiotic recombination intermediates"/>
    <property type="evidence" value="ECO:0007669"/>
    <property type="project" value="TreeGrafter"/>
</dbReference>
<comment type="similarity">
    <text evidence="3 13">Belongs to the XPF family.</text>
</comment>
<evidence type="ECO:0000313" key="16">
    <source>
        <dbReference type="Proteomes" id="UP001196413"/>
    </source>
</evidence>
<organism evidence="15 16">
    <name type="scientific">Parelaphostrongylus tenuis</name>
    <name type="common">Meningeal worm</name>
    <dbReference type="NCBI Taxonomy" id="148309"/>
    <lineage>
        <taxon>Eukaryota</taxon>
        <taxon>Metazoa</taxon>
        <taxon>Ecdysozoa</taxon>
        <taxon>Nematoda</taxon>
        <taxon>Chromadorea</taxon>
        <taxon>Rhabditida</taxon>
        <taxon>Rhabditina</taxon>
        <taxon>Rhabditomorpha</taxon>
        <taxon>Strongyloidea</taxon>
        <taxon>Metastrongylidae</taxon>
        <taxon>Parelaphostrongylus</taxon>
    </lineage>
</organism>
<dbReference type="PANTHER" id="PTHR13451:SF0">
    <property type="entry name" value="CROSSOVER JUNCTION ENDONUCLEASE MUS81"/>
    <property type="match status" value="1"/>
</dbReference>
<keyword evidence="6 13" id="KW-0255">Endonuclease</keyword>
<comment type="caution">
    <text evidence="15">The sequence shown here is derived from an EMBL/GenBank/DDBJ whole genome shotgun (WGS) entry which is preliminary data.</text>
</comment>
<comment type="cofactor">
    <cofactor evidence="1 13">
        <name>Mg(2+)</name>
        <dbReference type="ChEBI" id="CHEBI:18420"/>
    </cofactor>
</comment>
<keyword evidence="11 13" id="KW-0234">DNA repair</keyword>
<comment type="subcellular location">
    <subcellularLocation>
        <location evidence="2 13">Nucleus</location>
    </subcellularLocation>
</comment>
<name>A0AAD5WL19_PARTN</name>
<sequence length="442" mass="50767">MSKRRVKIRVEHRQKTFYERLLYVWRQETEDKNQKFTLYKAYVNLKNYPLEVLTIADLKHIHGIGETLAVRCYAAWEAASSSFSNLDLKTIKNLSNEDFIRYIEVAKKSGPIEVQPSVMKTKTVEVKKRSGRIYSTKDKETMPQHNAPLTSVASDQIGDMVINQCSYEESSEQIPLESTVEENIHEGTHFSVCQPSEKAEVILIADSREHNVTSSRDTVVECLTTSNHRVEMRPLSVGDYLWVLRKIDGTELILEWIVERKTWTDLHHSIRSGRYEEQKQRLRNSPMKNRVYLVEGTSTMELSASKQALATTLVSDGFLIQRTRNPQDTANFLCRLTEYLKSMTARRQITGMTFDHFQELSKKTHADTVKDMWIRQLMVCPGMSSNRAQIVAQRFPSFLSMLRLYSQDGVSEADTILSSAIPEVNCVLSAQMSTFFTSLLPQ</sequence>
<dbReference type="GO" id="GO:0048257">
    <property type="term" value="F:3'-flap endonuclease activity"/>
    <property type="evidence" value="ECO:0007669"/>
    <property type="project" value="TreeGrafter"/>
</dbReference>
<keyword evidence="5 13" id="KW-0479">Metal-binding</keyword>
<protein>
    <recommendedName>
        <fullName evidence="13">Crossover junction endonuclease MUS81</fullName>
        <ecNumber evidence="13">3.1.22.-</ecNumber>
    </recommendedName>
</protein>
<evidence type="ECO:0000256" key="2">
    <source>
        <dbReference type="ARBA" id="ARBA00004123"/>
    </source>
</evidence>
<dbReference type="InterPro" id="IPR042530">
    <property type="entry name" value="EME1/EME2_C"/>
</dbReference>
<evidence type="ECO:0000313" key="15">
    <source>
        <dbReference type="EMBL" id="KAJ1374407.1"/>
    </source>
</evidence>
<dbReference type="EC" id="3.1.22.-" evidence="13"/>
<dbReference type="SUPFAM" id="SSF47802">
    <property type="entry name" value="DNA polymerase beta, N-terminal domain-like"/>
    <property type="match status" value="1"/>
</dbReference>
<accession>A0AAD5WL19</accession>
<keyword evidence="16" id="KW-1185">Reference proteome</keyword>
<dbReference type="PANTHER" id="PTHR13451">
    <property type="entry name" value="CLASS II CROSSOVER JUNCTION ENDONUCLEASE MUS81"/>
    <property type="match status" value="1"/>
</dbReference>
<evidence type="ECO:0000259" key="14">
    <source>
        <dbReference type="SMART" id="SM00891"/>
    </source>
</evidence>
<dbReference type="SMART" id="SM00891">
    <property type="entry name" value="ERCC4"/>
    <property type="match status" value="1"/>
</dbReference>